<protein>
    <submittedName>
        <fullName evidence="1">Pilus assembly protein PilM</fullName>
    </submittedName>
</protein>
<dbReference type="PANTHER" id="PTHR32432:SF3">
    <property type="entry name" value="ETHANOLAMINE UTILIZATION PROTEIN EUTJ"/>
    <property type="match status" value="1"/>
</dbReference>
<dbReference type="InterPro" id="IPR043129">
    <property type="entry name" value="ATPase_NBD"/>
</dbReference>
<evidence type="ECO:0000313" key="2">
    <source>
        <dbReference type="Proteomes" id="UP000258127"/>
    </source>
</evidence>
<dbReference type="Pfam" id="PF11104">
    <property type="entry name" value="PilM_2"/>
    <property type="match status" value="1"/>
</dbReference>
<dbReference type="InterPro" id="IPR050696">
    <property type="entry name" value="FtsA/MreB"/>
</dbReference>
<proteinExistence type="predicted"/>
<keyword evidence="2" id="KW-1185">Reference proteome</keyword>
<sequence>MGSTGNGMPVIKKGIAMLGRFGRDDGSVLGVQITSDSVRMLQLSGARGRRRVSSWVHQVVAPVTRLDADGESLAQALREAARRCGRARRVALAMPGSQVICKVVQLPSAVPEAEREARLLADAEHLFPFPLDDLAMDFQVLGPTAQASQSLDVLIGAARQSLVETLLQPFEDAGLEVVAVEVDSVALARLQPGADRQPLLLLEADGLALHTWGDAPLGVRVEQRFDNGCTQAAYLQRIEDLLASAALGKSAAGLMVGGAAATSNWLQVLEQHLGRVCQPICSAYVRKDMPAADHGAMALPLALALGVDA</sequence>
<dbReference type="Proteomes" id="UP000258127">
    <property type="component" value="Chromosome"/>
</dbReference>
<dbReference type="PANTHER" id="PTHR32432">
    <property type="entry name" value="CELL DIVISION PROTEIN FTSA-RELATED"/>
    <property type="match status" value="1"/>
</dbReference>
<gene>
    <name evidence="1" type="ORF">DZC75_00775</name>
</gene>
<dbReference type="InterPro" id="IPR005883">
    <property type="entry name" value="PilM"/>
</dbReference>
<reference evidence="1 2" key="1">
    <citation type="submission" date="2018-08" db="EMBL/GenBank/DDBJ databases">
        <authorList>
            <person name="Lee Y."/>
            <person name="Kakembo D."/>
        </authorList>
    </citation>
    <scope>NUCLEOTIDE SEQUENCE [LARGE SCALE GENOMIC DNA]</scope>
    <source>
        <strain evidence="1 2">JBCS1880</strain>
    </source>
</reference>
<dbReference type="Gene3D" id="3.30.1490.300">
    <property type="match status" value="1"/>
</dbReference>
<dbReference type="SUPFAM" id="SSF53067">
    <property type="entry name" value="Actin-like ATPase domain"/>
    <property type="match status" value="1"/>
</dbReference>
<organism evidence="1 2">
    <name type="scientific">Pseudomonas parafulva</name>
    <dbReference type="NCBI Taxonomy" id="157782"/>
    <lineage>
        <taxon>Bacteria</taxon>
        <taxon>Pseudomonadati</taxon>
        <taxon>Pseudomonadota</taxon>
        <taxon>Gammaproteobacteria</taxon>
        <taxon>Pseudomonadales</taxon>
        <taxon>Pseudomonadaceae</taxon>
        <taxon>Pseudomonas</taxon>
    </lineage>
</organism>
<evidence type="ECO:0000313" key="1">
    <source>
        <dbReference type="EMBL" id="AXO86610.1"/>
    </source>
</evidence>
<dbReference type="AlphaFoldDB" id="A0AAI8P9R1"/>
<dbReference type="RefSeq" id="WP_116887362.1">
    <property type="nucleotide sequence ID" value="NZ_CP031641.1"/>
</dbReference>
<dbReference type="EMBL" id="CP031641">
    <property type="protein sequence ID" value="AXO86610.1"/>
    <property type="molecule type" value="Genomic_DNA"/>
</dbReference>
<accession>A0AAI8P9R1</accession>
<name>A0AAI8P9R1_9PSED</name>